<keyword evidence="2 4" id="KW-0689">Ribosomal protein</keyword>
<reference evidence="5 7" key="2">
    <citation type="submission" date="2023-02" db="EMBL/GenBank/DDBJ databases">
        <title>Encephalitozoon hellem ATCC 50451 complete genome.</title>
        <authorList>
            <person name="Mascarenhas dos Santos A.C."/>
            <person name="Julian A.T."/>
            <person name="Pombert J.-F."/>
        </authorList>
    </citation>
    <scope>NUCLEOTIDE SEQUENCE [LARGE SCALE GENOMIC DNA]</scope>
    <source>
        <strain evidence="5 7">ATCC 50451</strain>
    </source>
</reference>
<dbReference type="GO" id="GO:0002181">
    <property type="term" value="P:cytoplasmic translation"/>
    <property type="evidence" value="ECO:0007669"/>
    <property type="project" value="TreeGrafter"/>
</dbReference>
<reference evidence="4" key="1">
    <citation type="submission" date="2021-05" db="EMBL/GenBank/DDBJ databases">
        <title>Encephalitozoon hellem ATCC 50604 Complete Genome.</title>
        <authorList>
            <person name="Mascarenhas dos Santos A.C."/>
            <person name="Julian A.T."/>
            <person name="Pombert J.-F."/>
        </authorList>
    </citation>
    <scope>NUCLEOTIDE SEQUENCE</scope>
    <source>
        <strain evidence="4">ATCC 50604</strain>
    </source>
</reference>
<dbReference type="EMBL" id="CP119069">
    <property type="protein sequence ID" value="WEL39331.1"/>
    <property type="molecule type" value="Genomic_DNA"/>
</dbReference>
<evidence type="ECO:0000256" key="2">
    <source>
        <dbReference type="ARBA" id="ARBA00022980"/>
    </source>
</evidence>
<evidence type="ECO:0000256" key="3">
    <source>
        <dbReference type="ARBA" id="ARBA00023274"/>
    </source>
</evidence>
<gene>
    <name evidence="4" type="ORF">GPU96_08g16270</name>
    <name evidence="5" type="ORF">PFJ87_08g01970</name>
</gene>
<dbReference type="InterPro" id="IPR000915">
    <property type="entry name" value="60S_ribosomal_eL6"/>
</dbReference>
<proteinExistence type="inferred from homology"/>
<name>A0A9Q9F8U1_ENCHE</name>
<dbReference type="GO" id="GO:0003723">
    <property type="term" value="F:RNA binding"/>
    <property type="evidence" value="ECO:0007669"/>
    <property type="project" value="TreeGrafter"/>
</dbReference>
<dbReference type="Gene3D" id="2.30.30.30">
    <property type="match status" value="1"/>
</dbReference>
<evidence type="ECO:0000256" key="1">
    <source>
        <dbReference type="ARBA" id="ARBA00010592"/>
    </source>
</evidence>
<dbReference type="Proteomes" id="UP001059546">
    <property type="component" value="Chromosome VIII"/>
</dbReference>
<evidence type="ECO:0000313" key="4">
    <source>
        <dbReference type="EMBL" id="UTX43853.1"/>
    </source>
</evidence>
<sequence length="170" mass="19475">MIKEVRVIPDDSGLYMPDDIPKFVEKYKARTARKPRARRTDLVKGMVVVVLEGVFASKRVVYLKGLEGNLALCTGPKSINGVPFFKIDERYLLATSTVLNVDVDVDIDEKNIFLTERDVYATPMDVEMTDVEEKISEEIAKAVKEVKYMKSYLSEPFEIDTTRNFYSLKY</sequence>
<dbReference type="InterPro" id="IPR014722">
    <property type="entry name" value="Rib_uL2_dom2"/>
</dbReference>
<dbReference type="SUPFAM" id="SSF50104">
    <property type="entry name" value="Translation proteins SH3-like domain"/>
    <property type="match status" value="1"/>
</dbReference>
<accession>A0A9Q9F8U1</accession>
<dbReference type="AlphaFoldDB" id="A0A9Q9F8U1"/>
<dbReference type="GO" id="GO:0003735">
    <property type="term" value="F:structural constituent of ribosome"/>
    <property type="evidence" value="ECO:0007669"/>
    <property type="project" value="InterPro"/>
</dbReference>
<evidence type="ECO:0000313" key="5">
    <source>
        <dbReference type="EMBL" id="WEL39331.1"/>
    </source>
</evidence>
<dbReference type="GO" id="GO:0000027">
    <property type="term" value="P:ribosomal large subunit assembly"/>
    <property type="evidence" value="ECO:0007669"/>
    <property type="project" value="TreeGrafter"/>
</dbReference>
<dbReference type="PANTHER" id="PTHR10715">
    <property type="entry name" value="60S RIBOSOMAL PROTEIN L6"/>
    <property type="match status" value="1"/>
</dbReference>
<comment type="similarity">
    <text evidence="1">Belongs to the eukaryotic ribosomal protein eL6 family.</text>
</comment>
<dbReference type="Proteomes" id="UP001217963">
    <property type="component" value="Chromosome VIII"/>
</dbReference>
<keyword evidence="3" id="KW-0687">Ribonucleoprotein</keyword>
<dbReference type="GO" id="GO:0022625">
    <property type="term" value="C:cytosolic large ribosomal subunit"/>
    <property type="evidence" value="ECO:0007669"/>
    <property type="project" value="TreeGrafter"/>
</dbReference>
<dbReference type="PANTHER" id="PTHR10715:SF0">
    <property type="entry name" value="LARGE RIBOSOMAL SUBUNIT PROTEIN EL6"/>
    <property type="match status" value="1"/>
</dbReference>
<dbReference type="CDD" id="cd13156">
    <property type="entry name" value="KOW_RPL6"/>
    <property type="match status" value="1"/>
</dbReference>
<keyword evidence="7" id="KW-1185">Reference proteome</keyword>
<dbReference type="OrthoDB" id="2436667at2759"/>
<protein>
    <submittedName>
        <fullName evidence="4">Ribosomal protein L6</fullName>
    </submittedName>
</protein>
<dbReference type="InterPro" id="IPR008991">
    <property type="entry name" value="Translation_prot_SH3-like_sf"/>
</dbReference>
<organism evidence="4 6">
    <name type="scientific">Encephalitozoon hellem</name>
    <name type="common">Microsporidian parasite</name>
    <dbReference type="NCBI Taxonomy" id="27973"/>
    <lineage>
        <taxon>Eukaryota</taxon>
        <taxon>Fungi</taxon>
        <taxon>Fungi incertae sedis</taxon>
        <taxon>Microsporidia</taxon>
        <taxon>Unikaryonidae</taxon>
        <taxon>Encephalitozoon</taxon>
    </lineage>
</organism>
<dbReference type="InterPro" id="IPR041997">
    <property type="entry name" value="Ribosomal_eL6_KOW"/>
</dbReference>
<dbReference type="EMBL" id="CP075154">
    <property type="protein sequence ID" value="UTX43853.1"/>
    <property type="molecule type" value="Genomic_DNA"/>
</dbReference>
<evidence type="ECO:0000313" key="6">
    <source>
        <dbReference type="Proteomes" id="UP001059546"/>
    </source>
</evidence>
<evidence type="ECO:0000313" key="7">
    <source>
        <dbReference type="Proteomes" id="UP001217963"/>
    </source>
</evidence>